<evidence type="ECO:0000256" key="5">
    <source>
        <dbReference type="SAM" id="MobiDB-lite"/>
    </source>
</evidence>
<evidence type="ECO:0000256" key="3">
    <source>
        <dbReference type="ARBA" id="ARBA00022989"/>
    </source>
</evidence>
<feature type="transmembrane region" description="Helical" evidence="6">
    <location>
        <begin position="130"/>
        <end position="154"/>
    </location>
</feature>
<feature type="transmembrane region" description="Helical" evidence="6">
    <location>
        <begin position="174"/>
        <end position="192"/>
    </location>
</feature>
<evidence type="ECO:0000256" key="2">
    <source>
        <dbReference type="ARBA" id="ARBA00022692"/>
    </source>
</evidence>
<protein>
    <recommendedName>
        <fullName evidence="9">G-protein coupled receptors family 1 profile domain-containing protein</fullName>
    </recommendedName>
</protein>
<dbReference type="Proteomes" id="UP001054902">
    <property type="component" value="Unassembled WGS sequence"/>
</dbReference>
<dbReference type="GO" id="GO:0005886">
    <property type="term" value="C:plasma membrane"/>
    <property type="evidence" value="ECO:0007669"/>
    <property type="project" value="TreeGrafter"/>
</dbReference>
<dbReference type="PANTHER" id="PTHR23112:SF47">
    <property type="entry name" value="G-PROTEIN COUPLED RECEPTOR 157"/>
    <property type="match status" value="1"/>
</dbReference>
<dbReference type="GO" id="GO:0007189">
    <property type="term" value="P:adenylate cyclase-activating G protein-coupled receptor signaling pathway"/>
    <property type="evidence" value="ECO:0007669"/>
    <property type="project" value="TreeGrafter"/>
</dbReference>
<evidence type="ECO:0000313" key="7">
    <source>
        <dbReference type="EMBL" id="GFH44396.1"/>
    </source>
</evidence>
<name>A0AAD3CEM1_9STRA</name>
<dbReference type="EMBL" id="BLLK01000019">
    <property type="protein sequence ID" value="GFH44396.1"/>
    <property type="molecule type" value="Genomic_DNA"/>
</dbReference>
<keyword evidence="3 6" id="KW-1133">Transmembrane helix</keyword>
<gene>
    <name evidence="7" type="ORF">CTEN210_00870</name>
</gene>
<feature type="transmembrane region" description="Helical" evidence="6">
    <location>
        <begin position="366"/>
        <end position="388"/>
    </location>
</feature>
<feature type="region of interest" description="Disordered" evidence="5">
    <location>
        <begin position="460"/>
        <end position="514"/>
    </location>
</feature>
<keyword evidence="4 6" id="KW-0472">Membrane</keyword>
<feature type="region of interest" description="Disordered" evidence="5">
    <location>
        <begin position="58"/>
        <end position="80"/>
    </location>
</feature>
<reference evidence="7 8" key="1">
    <citation type="journal article" date="2021" name="Sci. Rep.">
        <title>The genome of the diatom Chaetoceros tenuissimus carries an ancient integrated fragment of an extant virus.</title>
        <authorList>
            <person name="Hongo Y."/>
            <person name="Kimura K."/>
            <person name="Takaki Y."/>
            <person name="Yoshida Y."/>
            <person name="Baba S."/>
            <person name="Kobayashi G."/>
            <person name="Nagasaki K."/>
            <person name="Hano T."/>
            <person name="Tomaru Y."/>
        </authorList>
    </citation>
    <scope>NUCLEOTIDE SEQUENCE [LARGE SCALE GENOMIC DNA]</scope>
    <source>
        <strain evidence="7 8">NIES-3715</strain>
    </source>
</reference>
<feature type="transmembrane region" description="Helical" evidence="6">
    <location>
        <begin position="12"/>
        <end position="32"/>
    </location>
</feature>
<feature type="compositionally biased region" description="Basic and acidic residues" evidence="5">
    <location>
        <begin position="466"/>
        <end position="479"/>
    </location>
</feature>
<sequence length="514" mass="58229">MNILLLLRNATIVQLCGASLSLIASTTIILMATKWISRLKSCFTRQYEAFKRRGGEVSELSEEGNSETNRDRNGKKKEKQTVASPYSRLIVSLSIADVMQSFSMLLGPFVPPKGTLQSPWAIGNTASCDAVGIIMYAGNLAYPLYIFAISVYFYCRLTKQMTEDEFRSKVERKLHLLFCTFVAITSLAALFTESINTIPSGSLCQIASIPPGCRDNSNYECKRGHMAFPFIITTNIVSIFSVIGVIIMMTMMCLKILYRQKVTYGSTQNSLGSSNRRSSNEFTSEDILAQQQDEQGSENNILLRCIPLLAIFKNRQPGETDSMYISRIRVAEMLTQALLYVLSFFLTFVFAWVASVYYLAGGSPPLWTLYPLAWFYSSGGFLNMLVFTRPKVKILRIRYSDLSWLRAFYLVIKEGGEVPDLEDELNEENQIDSEPCNKQVEDKLEHASLEHLRAGNYSSRFTGENGLRDKSNKLEAIKEGEEDDDSQSDMEKGNEDNKEYQKKLDYYTRIRNQN</sequence>
<comment type="subcellular location">
    <subcellularLocation>
        <location evidence="1">Membrane</location>
        <topology evidence="1">Multi-pass membrane protein</topology>
    </subcellularLocation>
</comment>
<keyword evidence="8" id="KW-1185">Reference proteome</keyword>
<evidence type="ECO:0000256" key="1">
    <source>
        <dbReference type="ARBA" id="ARBA00004141"/>
    </source>
</evidence>
<proteinExistence type="predicted"/>
<organism evidence="7 8">
    <name type="scientific">Chaetoceros tenuissimus</name>
    <dbReference type="NCBI Taxonomy" id="426638"/>
    <lineage>
        <taxon>Eukaryota</taxon>
        <taxon>Sar</taxon>
        <taxon>Stramenopiles</taxon>
        <taxon>Ochrophyta</taxon>
        <taxon>Bacillariophyta</taxon>
        <taxon>Coscinodiscophyceae</taxon>
        <taxon>Chaetocerotophycidae</taxon>
        <taxon>Chaetocerotales</taxon>
        <taxon>Chaetocerotaceae</taxon>
        <taxon>Chaetoceros</taxon>
    </lineage>
</organism>
<dbReference type="GO" id="GO:0004930">
    <property type="term" value="F:G protein-coupled receptor activity"/>
    <property type="evidence" value="ECO:0007669"/>
    <property type="project" value="TreeGrafter"/>
</dbReference>
<evidence type="ECO:0000313" key="8">
    <source>
        <dbReference type="Proteomes" id="UP001054902"/>
    </source>
</evidence>
<dbReference type="SUPFAM" id="SSF81321">
    <property type="entry name" value="Family A G protein-coupled receptor-like"/>
    <property type="match status" value="1"/>
</dbReference>
<evidence type="ECO:0000256" key="6">
    <source>
        <dbReference type="SAM" id="Phobius"/>
    </source>
</evidence>
<accession>A0AAD3CEM1</accession>
<evidence type="ECO:0000256" key="4">
    <source>
        <dbReference type="ARBA" id="ARBA00023136"/>
    </source>
</evidence>
<feature type="transmembrane region" description="Helical" evidence="6">
    <location>
        <begin position="337"/>
        <end position="360"/>
    </location>
</feature>
<dbReference type="PANTHER" id="PTHR23112">
    <property type="entry name" value="G PROTEIN-COUPLED RECEPTOR 157-RELATED"/>
    <property type="match status" value="1"/>
</dbReference>
<comment type="caution">
    <text evidence="7">The sequence shown here is derived from an EMBL/GenBank/DDBJ whole genome shotgun (WGS) entry which is preliminary data.</text>
</comment>
<feature type="transmembrane region" description="Helical" evidence="6">
    <location>
        <begin position="89"/>
        <end position="110"/>
    </location>
</feature>
<dbReference type="Gene3D" id="1.20.1070.10">
    <property type="entry name" value="Rhodopsin 7-helix transmembrane proteins"/>
    <property type="match status" value="1"/>
</dbReference>
<dbReference type="AlphaFoldDB" id="A0AAD3CEM1"/>
<evidence type="ECO:0008006" key="9">
    <source>
        <dbReference type="Google" id="ProtNLM"/>
    </source>
</evidence>
<feature type="transmembrane region" description="Helical" evidence="6">
    <location>
        <begin position="227"/>
        <end position="254"/>
    </location>
</feature>
<keyword evidence="2 6" id="KW-0812">Transmembrane</keyword>
<feature type="compositionally biased region" description="Basic and acidic residues" evidence="5">
    <location>
        <begin position="489"/>
        <end position="508"/>
    </location>
</feature>